<name>A0A218KBT4_9CAUD</name>
<gene>
    <name evidence="1" type="ORF">PBC2_038</name>
</gene>
<dbReference type="EMBL" id="KT070867">
    <property type="protein sequence ID" value="AKQ08353.1"/>
    <property type="molecule type" value="Genomic_DNA"/>
</dbReference>
<organism evidence="1 2">
    <name type="scientific">Bacillus phage PBC2</name>
    <dbReference type="NCBI Taxonomy" id="1675029"/>
    <lineage>
        <taxon>Viruses</taxon>
        <taxon>Duplodnaviria</taxon>
        <taxon>Heunggongvirae</taxon>
        <taxon>Uroviricota</taxon>
        <taxon>Caudoviricetes</taxon>
        <taxon>Andregratiavirinae</taxon>
        <taxon>Haetaevirus</taxon>
        <taxon>Haetaevirus PBC2</taxon>
    </lineage>
</organism>
<proteinExistence type="predicted"/>
<evidence type="ECO:0000313" key="1">
    <source>
        <dbReference type="EMBL" id="AKQ08353.1"/>
    </source>
</evidence>
<protein>
    <submittedName>
        <fullName evidence="1">Uncharacterized protein</fullName>
    </submittedName>
</protein>
<accession>A0A218KBT4</accession>
<reference evidence="1 2" key="1">
    <citation type="submission" date="2015-06" db="EMBL/GenBank/DDBJ databases">
        <title>Complete genome sequence of Bacillus cereus phage PBC2.</title>
        <authorList>
            <person name="Kong M."/>
            <person name="Ryu S."/>
        </authorList>
    </citation>
    <scope>NUCLEOTIDE SEQUENCE [LARGE SCALE GENOMIC DNA]</scope>
</reference>
<keyword evidence="2" id="KW-1185">Reference proteome</keyword>
<sequence length="53" mass="6229">MDVYEYTTIKNKTLEKVEAELGRKLTEKELEVFYKTARIAMMKGQNLVKYGIL</sequence>
<evidence type="ECO:0000313" key="2">
    <source>
        <dbReference type="Proteomes" id="UP000223102"/>
    </source>
</evidence>
<dbReference type="Proteomes" id="UP000223102">
    <property type="component" value="Segment"/>
</dbReference>